<dbReference type="Proteomes" id="UP000724874">
    <property type="component" value="Unassembled WGS sequence"/>
</dbReference>
<comment type="caution">
    <text evidence="1">The sequence shown here is derived from an EMBL/GenBank/DDBJ whole genome shotgun (WGS) entry which is preliminary data.</text>
</comment>
<evidence type="ECO:0000313" key="2">
    <source>
        <dbReference type="Proteomes" id="UP000724874"/>
    </source>
</evidence>
<reference evidence="1" key="1">
    <citation type="submission" date="2020-11" db="EMBL/GenBank/DDBJ databases">
        <authorList>
            <consortium name="DOE Joint Genome Institute"/>
            <person name="Ahrendt S."/>
            <person name="Riley R."/>
            <person name="Andreopoulos W."/>
            <person name="LaButti K."/>
            <person name="Pangilinan J."/>
            <person name="Ruiz-duenas F.J."/>
            <person name="Barrasa J.M."/>
            <person name="Sanchez-Garcia M."/>
            <person name="Camarero S."/>
            <person name="Miyauchi S."/>
            <person name="Serrano A."/>
            <person name="Linde D."/>
            <person name="Babiker R."/>
            <person name="Drula E."/>
            <person name="Ayuso-Fernandez I."/>
            <person name="Pacheco R."/>
            <person name="Padilla G."/>
            <person name="Ferreira P."/>
            <person name="Barriuso J."/>
            <person name="Kellner H."/>
            <person name="Castanera R."/>
            <person name="Alfaro M."/>
            <person name="Ramirez L."/>
            <person name="Pisabarro A.G."/>
            <person name="Kuo A."/>
            <person name="Tritt A."/>
            <person name="Lipzen A."/>
            <person name="He G."/>
            <person name="Yan M."/>
            <person name="Ng V."/>
            <person name="Cullen D."/>
            <person name="Martin F."/>
            <person name="Rosso M.-N."/>
            <person name="Henrissat B."/>
            <person name="Hibbett D."/>
            <person name="Martinez A.T."/>
            <person name="Grigoriev I.V."/>
        </authorList>
    </citation>
    <scope>NUCLEOTIDE SEQUENCE</scope>
    <source>
        <strain evidence="1">AH 44721</strain>
    </source>
</reference>
<sequence length="254" mass="28668">MSSFLLLSMIVAAEKVPSSVSGESSPAPLSERQYSSPFIGPGNYPNINEFNLAHNRDAEDFGYQRIEGFTPHPNIFYDWPSSGHHATNESSSPILLKVIPPTVSNSNTVNEVQQQANNFLSTADSSTVRCESSSQQLIASQPLTPQRLQEGSQPVSSQQLLSPFHLSEPLQKGVRVRSRKPFDKQNKVVTLKAKIIILSDKYHSLQHLLRWHPDKRSEGGRRLTRRLNAVTLQMKSLQGCLQRRRTLWEIYYED</sequence>
<name>A0A9P5TRK0_GYMJU</name>
<keyword evidence="2" id="KW-1185">Reference proteome</keyword>
<dbReference type="OrthoDB" id="10538827at2759"/>
<accession>A0A9P5TRK0</accession>
<evidence type="ECO:0000313" key="1">
    <source>
        <dbReference type="EMBL" id="KAF8906946.1"/>
    </source>
</evidence>
<protein>
    <submittedName>
        <fullName evidence="1">Uncharacterized protein</fullName>
    </submittedName>
</protein>
<gene>
    <name evidence="1" type="ORF">CPB84DRAFT_1844081</name>
</gene>
<dbReference type="EMBL" id="JADNYJ010000016">
    <property type="protein sequence ID" value="KAF8906946.1"/>
    <property type="molecule type" value="Genomic_DNA"/>
</dbReference>
<proteinExistence type="predicted"/>
<dbReference type="AlphaFoldDB" id="A0A9P5TRK0"/>
<organism evidence="1 2">
    <name type="scientific">Gymnopilus junonius</name>
    <name type="common">Spectacular rustgill mushroom</name>
    <name type="synonym">Gymnopilus spectabilis subsp. junonius</name>
    <dbReference type="NCBI Taxonomy" id="109634"/>
    <lineage>
        <taxon>Eukaryota</taxon>
        <taxon>Fungi</taxon>
        <taxon>Dikarya</taxon>
        <taxon>Basidiomycota</taxon>
        <taxon>Agaricomycotina</taxon>
        <taxon>Agaricomycetes</taxon>
        <taxon>Agaricomycetidae</taxon>
        <taxon>Agaricales</taxon>
        <taxon>Agaricineae</taxon>
        <taxon>Hymenogastraceae</taxon>
        <taxon>Gymnopilus</taxon>
    </lineage>
</organism>